<keyword evidence="1" id="KW-0812">Transmembrane</keyword>
<evidence type="ECO:0000313" key="2">
    <source>
        <dbReference type="EMBL" id="AAF78274.1"/>
    </source>
</evidence>
<dbReference type="InterPro" id="IPR008045">
    <property type="entry name" value="MCM2"/>
</dbReference>
<reference key="1">
    <citation type="journal article" date="2000" name="Nature">
        <title>Sequence and analysis of chromosome 1 of the plant Arabidopsis thaliana.</title>
        <authorList>
            <person name="Theologis A."/>
            <person name="Ecker J.R."/>
            <person name="Palm C.J."/>
            <person name="Federspiel N.A."/>
            <person name="Kaul S."/>
            <person name="White O."/>
            <person name="Alonso J."/>
            <person name="Altafi H."/>
            <person name="Araujo R."/>
            <person name="Bowman C.L."/>
            <person name="Brooks S.Y."/>
            <person name="Buehler E."/>
            <person name="Chan A."/>
            <person name="Chao Q."/>
            <person name="Chen H."/>
            <person name="Cheuk R.F."/>
            <person name="Chin C.W."/>
            <person name="Chung M.K."/>
            <person name="Conn L."/>
            <person name="Conway A.B."/>
            <person name="Conway A.R."/>
            <person name="Creasy T.H."/>
            <person name="Dewar K."/>
            <person name="Dunn P."/>
            <person name="Etgu P."/>
            <person name="Feldblyum T.V."/>
            <person name="Feng J."/>
            <person name="Fong B."/>
            <person name="Fujii C.Y."/>
            <person name="Gill J.E."/>
            <person name="Goldsmith A.D."/>
            <person name="Haas B."/>
            <person name="Hansen N.F."/>
            <person name="Hughes B."/>
            <person name="Huizar L."/>
            <person name="Hunter J.L."/>
            <person name="Jenkins J."/>
            <person name="Johnson-Hopson C."/>
            <person name="Khan S."/>
            <person name="Khaykin E."/>
            <person name="Kim C.J."/>
            <person name="Koo H.L."/>
            <person name="Kremenetskaia I."/>
            <person name="Kurtz D.B."/>
            <person name="Kwan A."/>
            <person name="Lam B."/>
            <person name="Langin-Hooper S."/>
            <person name="Lee A."/>
            <person name="Lee J.M."/>
            <person name="Lenz C.A."/>
            <person name="Li J.H."/>
            <person name="Li Y."/>
            <person name="Lin X."/>
            <person name="Liu S.X."/>
            <person name="Liu Z.A."/>
            <person name="Luros J.S."/>
            <person name="Maiti R."/>
            <person name="Marziali A."/>
            <person name="Militscher J."/>
            <person name="Miranda M."/>
            <person name="Nguyen M."/>
            <person name="Nierman W.C."/>
            <person name="Osborne B.I."/>
            <person name="Pai G."/>
            <person name="Peterson J."/>
            <person name="Pham P.K."/>
            <person name="Rizzo M."/>
            <person name="Rooney T."/>
            <person name="Rowley D."/>
            <person name="Sakano H."/>
            <person name="Salzberg S.L."/>
            <person name="Schwartz J.R."/>
            <person name="Shinn P."/>
            <person name="Southwick A.M."/>
            <person name="Sun H."/>
            <person name="Tallon L.J."/>
            <person name="Tambunga G."/>
            <person name="Toriumi M.J."/>
            <person name="Town C.D."/>
            <person name="Utterback T."/>
            <person name="Van Aken S."/>
            <person name="Vaysberg M."/>
            <person name="Vysotskaia V.S."/>
            <person name="Walker M."/>
            <person name="Wu D."/>
            <person name="Yu G."/>
            <person name="Fraser C.M."/>
            <person name="Venter J.C."/>
            <person name="Davis R.W."/>
        </authorList>
    </citation>
    <scope>NUCLEOTIDE SEQUENCE [LARGE SCALE GENOMIC DNA]</scope>
    <source>
        <strain>cv. Columbia</strain>
    </source>
</reference>
<dbReference type="TAIR" id="AT1G44895"/>
<keyword evidence="1" id="KW-1133">Transmembrane helix</keyword>
<keyword evidence="1" id="KW-0472">Membrane</keyword>
<gene>
    <name evidence="2" type="primary">T12C22.18</name>
</gene>
<dbReference type="GO" id="GO:0003677">
    <property type="term" value="F:DNA binding"/>
    <property type="evidence" value="ECO:0007669"/>
    <property type="project" value="InterPro"/>
</dbReference>
<organism evidence="2">
    <name type="scientific">Arabidopsis thaliana</name>
    <name type="common">Mouse-ear cress</name>
    <dbReference type="NCBI Taxonomy" id="3702"/>
    <lineage>
        <taxon>Eukaryota</taxon>
        <taxon>Viridiplantae</taxon>
        <taxon>Streptophyta</taxon>
        <taxon>Embryophyta</taxon>
        <taxon>Tracheophyta</taxon>
        <taxon>Spermatophyta</taxon>
        <taxon>Magnoliopsida</taxon>
        <taxon>eudicotyledons</taxon>
        <taxon>Gunneridae</taxon>
        <taxon>Pentapetalae</taxon>
        <taxon>rosids</taxon>
        <taxon>malvids</taxon>
        <taxon>Brassicales</taxon>
        <taxon>Brassicaceae</taxon>
        <taxon>Camelineae</taxon>
        <taxon>Arabidopsis</taxon>
    </lineage>
</organism>
<proteinExistence type="predicted"/>
<dbReference type="ExpressionAtlas" id="Q9LPE0">
    <property type="expression patterns" value="baseline"/>
</dbReference>
<dbReference type="EMBL" id="AC020576">
    <property type="protein sequence ID" value="AAF78274.1"/>
    <property type="molecule type" value="Genomic_DNA"/>
</dbReference>
<dbReference type="GO" id="GO:0006270">
    <property type="term" value="P:DNA replication initiation"/>
    <property type="evidence" value="ECO:0007669"/>
    <property type="project" value="InterPro"/>
</dbReference>
<dbReference type="PIR" id="D96508">
    <property type="entry name" value="D96508"/>
</dbReference>
<sequence>MERDNLYNSVFENNQPSVINIDDEEEGEDLFNDNYMKDYKLMDGNGQYDDDQYDLDLDQILRDRSAADAVLSARENRMQMQPKKKKLFCKSLGMSMMKRRKTEKISSTITFLMIIGIWMGMNDEVEFNGSDESVDVECD</sequence>
<dbReference type="GO" id="GO:0042555">
    <property type="term" value="C:MCM complex"/>
    <property type="evidence" value="ECO:0007669"/>
    <property type="project" value="InterPro"/>
</dbReference>
<protein>
    <submittedName>
        <fullName evidence="2">T12C22.18 protein</fullName>
    </submittedName>
</protein>
<dbReference type="GO" id="GO:0005634">
    <property type="term" value="C:nucleus"/>
    <property type="evidence" value="ECO:0007669"/>
    <property type="project" value="InterPro"/>
</dbReference>
<reference evidence="2" key="2">
    <citation type="submission" date="2000-06" db="EMBL/GenBank/DDBJ databases">
        <title>The sequence of BAC T12C22 from Arabidopsis thaliana chromosome 1.</title>
        <authorList>
            <person name="Liu S."/>
            <person name="Vaysberg M."/>
            <person name="Sakano H."/>
            <person name="Lee J."/>
            <person name="Lenz C."/>
            <person name="Pham P."/>
            <person name="Toriumi M."/>
            <person name="Yu G."/>
            <person name="Chin C."/>
            <person name="Chiou J."/>
            <person name="Choi E."/>
            <person name="Chung M."/>
            <person name="Gonzalez A."/>
            <person name="Howng B."/>
            <person name="Liu A."/>
            <person name="Altafi H."/>
            <person name="Brooks S."/>
            <person name="Buehler E."/>
            <person name="Chao Q."/>
            <person name="Conn L."/>
            <person name="Conway A."/>
            <person name="Hansen N."/>
            <person name="Johnson-Hopson C."/>
            <person name="Khan S."/>
            <person name="Kim C."/>
            <person name="Lam B."/>
            <person name="Miranda M."/>
            <person name="Nguyen M."/>
            <person name="Palm C."/>
            <person name="Shinn P."/>
            <person name="Southwick A."/>
            <person name="Davis R."/>
            <person name="Ecker J."/>
            <person name="Federspiel N."/>
            <person name="Theologis A."/>
        </authorList>
    </citation>
    <scope>NUCLEOTIDE SEQUENCE</scope>
</reference>
<name>Q9LPE0_ARATH</name>
<dbReference type="Pfam" id="PF12619">
    <property type="entry name" value="MCM2_N"/>
    <property type="match status" value="1"/>
</dbReference>
<feature type="transmembrane region" description="Helical" evidence="1">
    <location>
        <begin position="105"/>
        <end position="121"/>
    </location>
</feature>
<dbReference type="AlphaFoldDB" id="Q9LPE0"/>
<evidence type="ECO:0000256" key="1">
    <source>
        <dbReference type="SAM" id="Phobius"/>
    </source>
</evidence>
<accession>Q9LPE0</accession>
<dbReference type="GO" id="GO:0005524">
    <property type="term" value="F:ATP binding"/>
    <property type="evidence" value="ECO:0007669"/>
    <property type="project" value="InterPro"/>
</dbReference>